<name>A0ABS0PGQ5_9BRAD</name>
<dbReference type="Proteomes" id="UP000807370">
    <property type="component" value="Unassembled WGS sequence"/>
</dbReference>
<sequence>MDFPLGALEVATMTGFPSALTTIDPFNQMRRQWIYRKYAGGGEPFFSVLTRHSLRLGTRKADRVDLHLVFRDPHPQEIAVTIKPHGAESVIVVHLVAG</sequence>
<gene>
    <name evidence="1" type="ORF">HZZ13_00910</name>
</gene>
<evidence type="ECO:0000313" key="2">
    <source>
        <dbReference type="Proteomes" id="UP000807370"/>
    </source>
</evidence>
<dbReference type="EMBL" id="JACCHP010000001">
    <property type="protein sequence ID" value="MBH5396376.1"/>
    <property type="molecule type" value="Genomic_DNA"/>
</dbReference>
<dbReference type="RefSeq" id="WP_197957808.1">
    <property type="nucleotide sequence ID" value="NZ_JACCHP010000001.1"/>
</dbReference>
<accession>A0ABS0PGQ5</accession>
<reference evidence="1 2" key="1">
    <citation type="submission" date="2020-07" db="EMBL/GenBank/DDBJ databases">
        <title>Bradyrhizobium diversity isolated from nodules of indigenous legumes of Western Australia.</title>
        <authorList>
            <person name="Klepa M.S."/>
        </authorList>
    </citation>
    <scope>NUCLEOTIDE SEQUENCE [LARGE SCALE GENOMIC DNA]</scope>
    <source>
        <strain evidence="1 2">CNPSo 4010</strain>
    </source>
</reference>
<proteinExistence type="predicted"/>
<comment type="caution">
    <text evidence="1">The sequence shown here is derived from an EMBL/GenBank/DDBJ whole genome shotgun (WGS) entry which is preliminary data.</text>
</comment>
<protein>
    <submittedName>
        <fullName evidence="1">Uncharacterized protein</fullName>
    </submittedName>
</protein>
<organism evidence="1 2">
    <name type="scientific">Bradyrhizobium agreste</name>
    <dbReference type="NCBI Taxonomy" id="2751811"/>
    <lineage>
        <taxon>Bacteria</taxon>
        <taxon>Pseudomonadati</taxon>
        <taxon>Pseudomonadota</taxon>
        <taxon>Alphaproteobacteria</taxon>
        <taxon>Hyphomicrobiales</taxon>
        <taxon>Nitrobacteraceae</taxon>
        <taxon>Bradyrhizobium</taxon>
    </lineage>
</organism>
<evidence type="ECO:0000313" key="1">
    <source>
        <dbReference type="EMBL" id="MBH5396376.1"/>
    </source>
</evidence>
<keyword evidence="2" id="KW-1185">Reference proteome</keyword>